<dbReference type="EMBL" id="MBFS01001129">
    <property type="protein sequence ID" value="PVV01392.1"/>
    <property type="molecule type" value="Genomic_DNA"/>
</dbReference>
<dbReference type="GO" id="GO:0035197">
    <property type="term" value="F:siRNA binding"/>
    <property type="evidence" value="ECO:0007669"/>
    <property type="project" value="TreeGrafter"/>
</dbReference>
<feature type="domain" description="Arb2" evidence="2">
    <location>
        <begin position="106"/>
        <end position="253"/>
    </location>
</feature>
<evidence type="ECO:0000259" key="2">
    <source>
        <dbReference type="Pfam" id="PF22749"/>
    </source>
</evidence>
<dbReference type="PANTHER" id="PTHR21357:SF4">
    <property type="entry name" value="FAM172 FAMILY PROTEIN HOMOLOG CG10038"/>
    <property type="match status" value="1"/>
</dbReference>
<reference evidence="3 4" key="1">
    <citation type="journal article" date="2018" name="MBio">
        <title>Comparative Genomics Reveals the Core Gene Toolbox for the Fungus-Insect Symbiosis.</title>
        <authorList>
            <person name="Wang Y."/>
            <person name="Stata M."/>
            <person name="Wang W."/>
            <person name="Stajich J.E."/>
            <person name="White M.M."/>
            <person name="Moncalvo J.M."/>
        </authorList>
    </citation>
    <scope>NUCLEOTIDE SEQUENCE [LARGE SCALE GENOMIC DNA]</scope>
    <source>
        <strain evidence="3 4">SC-DP-2</strain>
    </source>
</reference>
<dbReference type="InterPro" id="IPR053858">
    <property type="entry name" value="Arb2_dom"/>
</dbReference>
<evidence type="ECO:0000313" key="3">
    <source>
        <dbReference type="EMBL" id="PVV01392.1"/>
    </source>
</evidence>
<name>A0A2T9ZA01_9FUNG</name>
<dbReference type="OrthoDB" id="421951at2759"/>
<dbReference type="Pfam" id="PF22749">
    <property type="entry name" value="Arb2"/>
    <property type="match status" value="1"/>
</dbReference>
<feature type="region of interest" description="Disordered" evidence="1">
    <location>
        <begin position="338"/>
        <end position="366"/>
    </location>
</feature>
<dbReference type="GO" id="GO:0005634">
    <property type="term" value="C:nucleus"/>
    <property type="evidence" value="ECO:0007669"/>
    <property type="project" value="TreeGrafter"/>
</dbReference>
<evidence type="ECO:0000256" key="1">
    <source>
        <dbReference type="SAM" id="MobiDB-lite"/>
    </source>
</evidence>
<dbReference type="Proteomes" id="UP000245609">
    <property type="component" value="Unassembled WGS sequence"/>
</dbReference>
<dbReference type="InterPro" id="IPR048263">
    <property type="entry name" value="Arb2"/>
</dbReference>
<gene>
    <name evidence="3" type="ORF">BB560_004187</name>
</gene>
<comment type="caution">
    <text evidence="3">The sequence shown here is derived from an EMBL/GenBank/DDBJ whole genome shotgun (WGS) entry which is preliminary data.</text>
</comment>
<proteinExistence type="predicted"/>
<evidence type="ECO:0000313" key="4">
    <source>
        <dbReference type="Proteomes" id="UP000245609"/>
    </source>
</evidence>
<organism evidence="3 4">
    <name type="scientific">Smittium megazygosporum</name>
    <dbReference type="NCBI Taxonomy" id="133381"/>
    <lineage>
        <taxon>Eukaryota</taxon>
        <taxon>Fungi</taxon>
        <taxon>Fungi incertae sedis</taxon>
        <taxon>Zoopagomycota</taxon>
        <taxon>Kickxellomycotina</taxon>
        <taxon>Harpellomycetes</taxon>
        <taxon>Harpellales</taxon>
        <taxon>Legeriomycetaceae</taxon>
        <taxon>Smittium</taxon>
    </lineage>
</organism>
<accession>A0A2T9ZA01</accession>
<keyword evidence="4" id="KW-1185">Reference proteome</keyword>
<dbReference type="GO" id="GO:0031048">
    <property type="term" value="P:regulatory ncRNA-mediated heterochromatin formation"/>
    <property type="evidence" value="ECO:0007669"/>
    <property type="project" value="TreeGrafter"/>
</dbReference>
<sequence length="366" mass="41346">MFVRRIKKKDPFPPLPSLSDLGYTLTNYGLFHKERGALNFFEHIQCYFLSKEHYRLLLKSNTSPELVYAALQRACKAEIISSLGLSPCQIPIDASPSDPKCLIYSTPGIWDHIPIAKAGLENGSVLSLVPKLVELDYGVVLLNQNENYYNATSNDSMTIINYSKFDTIIKESNTPDSHLLYTWDNVIRKSASKKIVYITSDFNGQYTLNLMESRFKPFVDRVCGILAIKSSHSISDLSLESVAWMRSNFINFSYNLVGEGPGEFSSQLGCRSYFPAEKKESPESEKTEYKTHLAVFLEDQIIDQVKSMFKKGPTNFETILEISSALELEDEFSDLKISDSESNSYSSPSGIDPDLTWPLDYKDTSE</sequence>
<protein>
    <recommendedName>
        <fullName evidence="2">Arb2 domain-containing protein</fullName>
    </recommendedName>
</protein>
<feature type="compositionally biased region" description="Low complexity" evidence="1">
    <location>
        <begin position="340"/>
        <end position="349"/>
    </location>
</feature>
<dbReference type="AlphaFoldDB" id="A0A2T9ZA01"/>
<dbReference type="PANTHER" id="PTHR21357">
    <property type="entry name" value="FAM172 FAMILY PROTEIN HOMOLOG CG10038"/>
    <property type="match status" value="1"/>
</dbReference>